<dbReference type="SUPFAM" id="SSF55729">
    <property type="entry name" value="Acyl-CoA N-acyltransferases (Nat)"/>
    <property type="match status" value="1"/>
</dbReference>
<dbReference type="InterPro" id="IPR000182">
    <property type="entry name" value="GNAT_dom"/>
</dbReference>
<proteinExistence type="predicted"/>
<keyword evidence="1" id="KW-0046">Antibiotic resistance</keyword>
<accession>A0ABP9G717</accession>
<gene>
    <name evidence="3" type="ORF">GCM10023224_07680</name>
</gene>
<dbReference type="Proteomes" id="UP001499993">
    <property type="component" value="Unassembled WGS sequence"/>
</dbReference>
<dbReference type="PROSITE" id="PS51186">
    <property type="entry name" value="GNAT"/>
    <property type="match status" value="1"/>
</dbReference>
<reference evidence="4" key="1">
    <citation type="journal article" date="2019" name="Int. J. Syst. Evol. Microbiol.">
        <title>The Global Catalogue of Microorganisms (GCM) 10K type strain sequencing project: providing services to taxonomists for standard genome sequencing and annotation.</title>
        <authorList>
            <consortium name="The Broad Institute Genomics Platform"/>
            <consortium name="The Broad Institute Genome Sequencing Center for Infectious Disease"/>
            <person name="Wu L."/>
            <person name="Ma J."/>
        </authorList>
    </citation>
    <scope>NUCLEOTIDE SEQUENCE [LARGE SCALE GENOMIC DNA]</scope>
    <source>
        <strain evidence="4">JCM 18123</strain>
    </source>
</reference>
<evidence type="ECO:0000313" key="3">
    <source>
        <dbReference type="EMBL" id="GAA4930450.1"/>
    </source>
</evidence>
<organism evidence="3 4">
    <name type="scientific">Streptomonospora halophila</name>
    <dbReference type="NCBI Taxonomy" id="427369"/>
    <lineage>
        <taxon>Bacteria</taxon>
        <taxon>Bacillati</taxon>
        <taxon>Actinomycetota</taxon>
        <taxon>Actinomycetes</taxon>
        <taxon>Streptosporangiales</taxon>
        <taxon>Nocardiopsidaceae</taxon>
        <taxon>Streptomonospora</taxon>
    </lineage>
</organism>
<keyword evidence="4" id="KW-1185">Reference proteome</keyword>
<evidence type="ECO:0000313" key="4">
    <source>
        <dbReference type="Proteomes" id="UP001499993"/>
    </source>
</evidence>
<sequence>MFTWRRIGPQDFPLLCEWLAQPHVSRWWNHETSAEAVARDFGPAARGKEPSQDWLALLGGDPVGLVQRSRPADYPEELASLSAITAVPEGTVVIDYLIGPPDRVGRGIGTRMIRAFIEKTWHDCPEAPSVMVAVVAANTASWRALENAGLQRVASGAMEPDNPLDEPLHHVYRIDRPPVADSHPDTTSAGR</sequence>
<protein>
    <submittedName>
        <fullName evidence="3">GNAT family N-acetyltransferase</fullName>
    </submittedName>
</protein>
<dbReference type="EMBL" id="BAABIK010000003">
    <property type="protein sequence ID" value="GAA4930450.1"/>
    <property type="molecule type" value="Genomic_DNA"/>
</dbReference>
<dbReference type="InterPro" id="IPR016181">
    <property type="entry name" value="Acyl_CoA_acyltransferase"/>
</dbReference>
<dbReference type="PANTHER" id="PTHR31438">
    <property type="entry name" value="LYSINE N-ACYLTRANSFERASE C17G9.06C-RELATED"/>
    <property type="match status" value="1"/>
</dbReference>
<dbReference type="PANTHER" id="PTHR31438:SF1">
    <property type="entry name" value="LYSINE N-ACYLTRANSFERASE C17G9.06C-RELATED"/>
    <property type="match status" value="1"/>
</dbReference>
<feature type="domain" description="N-acetyltransferase" evidence="2">
    <location>
        <begin position="2"/>
        <end position="177"/>
    </location>
</feature>
<evidence type="ECO:0000256" key="1">
    <source>
        <dbReference type="ARBA" id="ARBA00023251"/>
    </source>
</evidence>
<dbReference type="Gene3D" id="3.40.630.30">
    <property type="match status" value="1"/>
</dbReference>
<dbReference type="Pfam" id="PF13523">
    <property type="entry name" value="Acetyltransf_8"/>
    <property type="match status" value="1"/>
</dbReference>
<dbReference type="RefSeq" id="WP_345555488.1">
    <property type="nucleotide sequence ID" value="NZ_BAABIK010000003.1"/>
</dbReference>
<comment type="caution">
    <text evidence="3">The sequence shown here is derived from an EMBL/GenBank/DDBJ whole genome shotgun (WGS) entry which is preliminary data.</text>
</comment>
<name>A0ABP9G717_9ACTN</name>
<evidence type="ECO:0000259" key="2">
    <source>
        <dbReference type="PROSITE" id="PS51186"/>
    </source>
</evidence>